<evidence type="ECO:0000259" key="2">
    <source>
        <dbReference type="Pfam" id="PF00931"/>
    </source>
</evidence>
<feature type="domain" description="NB-ARC" evidence="2">
    <location>
        <begin position="164"/>
        <end position="232"/>
    </location>
</feature>
<dbReference type="AlphaFoldDB" id="A0A9E7I6H6"/>
<dbReference type="EMBL" id="CP097511">
    <property type="protein sequence ID" value="URE42327.1"/>
    <property type="molecule type" value="Genomic_DNA"/>
</dbReference>
<gene>
    <name evidence="3" type="ORF">MUK42_32826</name>
</gene>
<sequence length="327" mass="37070">MAASLDLRYILLEILPSPVLEAKARELRIQNHLEMIRGRLWALNAVIVDALVRALEEPEVEEWVRDVEMVNADVEDLLRGIMGWQPRAAAACNRLPRSFLGVGVAHSRRQTFLLELVEKARRLNYLLRRQSSLGLRKDMMDSVDPRGEEEEYSTMLREEVVGRDTDVDEIIKILQRQQKDYRDHALFLVAIFGGLMVGKTTVARMVFHHPWVRGHFHRRIWIDVPSLSSFDPVWIAKEFARSIAESHARMCGCFVVDSVEASADICLCWMTSTSTRRTKASGISWSTSSSSWANGGAQSSSLVNSIIPNIYTTSLLMNIRTTGEDTI</sequence>
<dbReference type="SUPFAM" id="SSF52540">
    <property type="entry name" value="P-loop containing nucleoside triphosphate hydrolases"/>
    <property type="match status" value="1"/>
</dbReference>
<keyword evidence="1" id="KW-0812">Transmembrane</keyword>
<dbReference type="GO" id="GO:0043531">
    <property type="term" value="F:ADP binding"/>
    <property type="evidence" value="ECO:0007669"/>
    <property type="project" value="InterPro"/>
</dbReference>
<dbReference type="InterPro" id="IPR002182">
    <property type="entry name" value="NB-ARC"/>
</dbReference>
<evidence type="ECO:0000313" key="3">
    <source>
        <dbReference type="EMBL" id="URE42327.1"/>
    </source>
</evidence>
<protein>
    <submittedName>
        <fullName evidence="3">Resistance protein</fullName>
    </submittedName>
</protein>
<dbReference type="Pfam" id="PF00931">
    <property type="entry name" value="NB-ARC"/>
    <property type="match status" value="1"/>
</dbReference>
<dbReference type="InterPro" id="IPR027417">
    <property type="entry name" value="P-loop_NTPase"/>
</dbReference>
<evidence type="ECO:0000313" key="4">
    <source>
        <dbReference type="Proteomes" id="UP001055439"/>
    </source>
</evidence>
<dbReference type="PANTHER" id="PTHR19338:SF0">
    <property type="entry name" value="MITOCHONDRIAL IMPORT INNER MEMBRANE TRANSLOCASE SUBUNIT TIM13"/>
    <property type="match status" value="1"/>
</dbReference>
<name>A0A9E7I6H6_9LILI</name>
<accession>A0A9E7I6H6</accession>
<keyword evidence="1" id="KW-1133">Transmembrane helix</keyword>
<dbReference type="PANTHER" id="PTHR19338">
    <property type="entry name" value="TRANSLOCASE OF INNER MITOCHONDRIAL MEMBRANE 13 HOMOLOG"/>
    <property type="match status" value="1"/>
</dbReference>
<dbReference type="Proteomes" id="UP001055439">
    <property type="component" value="Chromosome 9"/>
</dbReference>
<evidence type="ECO:0000256" key="1">
    <source>
        <dbReference type="SAM" id="Phobius"/>
    </source>
</evidence>
<organism evidence="3 4">
    <name type="scientific">Musa troglodytarum</name>
    <name type="common">fe'i banana</name>
    <dbReference type="NCBI Taxonomy" id="320322"/>
    <lineage>
        <taxon>Eukaryota</taxon>
        <taxon>Viridiplantae</taxon>
        <taxon>Streptophyta</taxon>
        <taxon>Embryophyta</taxon>
        <taxon>Tracheophyta</taxon>
        <taxon>Spermatophyta</taxon>
        <taxon>Magnoliopsida</taxon>
        <taxon>Liliopsida</taxon>
        <taxon>Zingiberales</taxon>
        <taxon>Musaceae</taxon>
        <taxon>Musa</taxon>
    </lineage>
</organism>
<keyword evidence="1" id="KW-0472">Membrane</keyword>
<proteinExistence type="predicted"/>
<dbReference type="Gene3D" id="3.40.50.300">
    <property type="entry name" value="P-loop containing nucleotide triphosphate hydrolases"/>
    <property type="match status" value="1"/>
</dbReference>
<feature type="transmembrane region" description="Helical" evidence="1">
    <location>
        <begin position="185"/>
        <end position="207"/>
    </location>
</feature>
<reference evidence="3" key="1">
    <citation type="submission" date="2022-05" db="EMBL/GenBank/DDBJ databases">
        <title>The Musa troglodytarum L. genome provides insights into the mechanism of non-climacteric behaviour and enrichment of carotenoids.</title>
        <authorList>
            <person name="Wang J."/>
        </authorList>
    </citation>
    <scope>NUCLEOTIDE SEQUENCE</scope>
    <source>
        <tissue evidence="3">Leaf</tissue>
    </source>
</reference>
<keyword evidence="4" id="KW-1185">Reference proteome</keyword>